<dbReference type="GO" id="GO:0006683">
    <property type="term" value="P:galactosylceramide catabolic process"/>
    <property type="evidence" value="ECO:0007669"/>
    <property type="project" value="InterPro"/>
</dbReference>
<feature type="chain" id="PRO_5044210742" description="galactosylceramidase" evidence="7">
    <location>
        <begin position="17"/>
        <end position="801"/>
    </location>
</feature>
<keyword evidence="4" id="KW-0443">Lipid metabolism</keyword>
<dbReference type="GO" id="GO:0005764">
    <property type="term" value="C:lysosome"/>
    <property type="evidence" value="ECO:0007669"/>
    <property type="project" value="TreeGrafter"/>
</dbReference>
<dbReference type="PANTHER" id="PTHR15172">
    <property type="entry name" value="GALACTOCEREBROSIDASE"/>
    <property type="match status" value="1"/>
</dbReference>
<dbReference type="AlphaFoldDB" id="A0AB39NE49"/>
<evidence type="ECO:0000256" key="2">
    <source>
        <dbReference type="ARBA" id="ARBA00012657"/>
    </source>
</evidence>
<evidence type="ECO:0000256" key="3">
    <source>
        <dbReference type="ARBA" id="ARBA00022919"/>
    </source>
</evidence>
<feature type="signal peptide" evidence="7">
    <location>
        <begin position="1"/>
        <end position="16"/>
    </location>
</feature>
<dbReference type="SMART" id="SM00458">
    <property type="entry name" value="RICIN"/>
    <property type="match status" value="1"/>
</dbReference>
<dbReference type="SUPFAM" id="SSF51445">
    <property type="entry name" value="(Trans)glycosidases"/>
    <property type="match status" value="1"/>
</dbReference>
<dbReference type="InterPro" id="IPR049161">
    <property type="entry name" value="GH59_cat"/>
</dbReference>
<dbReference type="Pfam" id="PF21708">
    <property type="entry name" value="Glyco_hydro_59_C"/>
    <property type="match status" value="1"/>
</dbReference>
<keyword evidence="4" id="KW-0442">Lipid degradation</keyword>
<keyword evidence="3" id="KW-0746">Sphingolipid metabolism</keyword>
<dbReference type="PRINTS" id="PR00850">
    <property type="entry name" value="GLHYDRLASE59"/>
</dbReference>
<feature type="domain" description="Ricin B lectin" evidence="8">
    <location>
        <begin position="671"/>
        <end position="800"/>
    </location>
</feature>
<dbReference type="InterPro" id="IPR001286">
    <property type="entry name" value="Glyco_hydro_59"/>
</dbReference>
<feature type="region of interest" description="Disordered" evidence="6">
    <location>
        <begin position="445"/>
        <end position="475"/>
    </location>
</feature>
<sequence>MVCLSLLALPPTPAAAAPTTNITVDGTSGGRTFDGIGAISGGGGNSRLLVDYPEPQRSQILDYLFKPGVGASLQTLKLEIGGDTNSTDGAEPSHEHTKGDVDCDAGYEWWLAREAKARNPKIKFAGLAWGAPGWIPDGNFWSSDTIDYLMGWMDCAKQHNLTIDSLGGWNERGWKAWWYVDLKKALVSKGYATKVVAADTDSWAVADDMKADAAFRDAVDVIGVHYPCGYSNGGAIGNNAPFTTCNSTSTAQNIGKPLWASENGSQDTEAGAAPVARALNRDYIDGRMTAYYNWPLVGSLYPNTYFAFNGLVSANQPWSGHYRVGKTTWVMAHTTQFAQIGWRYQDSASGYLGGDRSNGSYVTLRAPDGGDYSTIIETTEATAPQTLDVRVTGGLSTGQVHVWATNLNTNSDSAADNLAHTADVTPSDGRYTVTLQPGRVYTLTTRTGQGKGTAGSPAASSLSLPQSDDFETKGVTSSPRYFTDMNGAFQTVSCGGGRGGTCLRQMATAAPIRWTSEPYYAPYTFMGDDSWSNYTVSADTMLEQPGAVELLGRVTMQGRNNNGLEAYHLRVSDTGAWSILKSDSAWKFTTLKSGTTAALGTNRWHSVALTMQGSTITARVDGTVLGSVTDSTYAHGRSGLGTVDSADATTGGGYKTQQFDAFSVTPGTDPTPARVGSVPSGISGMCLDLPAGNAADATPVKTYSCNNSFAQIWTHNPADGTIRIGGKCLDVPEQATKNGTKVHIWTCNGGSNQTWTPQADGTLRGTQSGRCLDVPEGSTSPVQLVIWTCHGANNQKWKLPG</sequence>
<dbReference type="Gene3D" id="3.20.20.70">
    <property type="entry name" value="Aldolase class I"/>
    <property type="match status" value="1"/>
</dbReference>
<gene>
    <name evidence="9" type="ORF">AB5J55_42220</name>
</gene>
<name>A0AB39NE49_9ACTN</name>
<evidence type="ECO:0000256" key="1">
    <source>
        <dbReference type="ARBA" id="ARBA00005637"/>
    </source>
</evidence>
<evidence type="ECO:0000256" key="7">
    <source>
        <dbReference type="SAM" id="SignalP"/>
    </source>
</evidence>
<dbReference type="InterPro" id="IPR035992">
    <property type="entry name" value="Ricin_B-like_lectins"/>
</dbReference>
<dbReference type="GO" id="GO:0016020">
    <property type="term" value="C:membrane"/>
    <property type="evidence" value="ECO:0007669"/>
    <property type="project" value="GOC"/>
</dbReference>
<dbReference type="InterPro" id="IPR013320">
    <property type="entry name" value="ConA-like_dom_sf"/>
</dbReference>
<accession>A0AB39NE49</accession>
<comment type="similarity">
    <text evidence="1">Belongs to the glycosyl hydrolase 59 family.</text>
</comment>
<dbReference type="SUPFAM" id="SSF50370">
    <property type="entry name" value="Ricin B-like lectins"/>
    <property type="match status" value="1"/>
</dbReference>
<dbReference type="PANTHER" id="PTHR15172:SF1">
    <property type="entry name" value="GALACTOCEREBROSIDASE"/>
    <property type="match status" value="1"/>
</dbReference>
<dbReference type="Gene3D" id="3.20.20.80">
    <property type="entry name" value="Glycosidases"/>
    <property type="match status" value="1"/>
</dbReference>
<dbReference type="Pfam" id="PF00652">
    <property type="entry name" value="Ricin_B_lectin"/>
    <property type="match status" value="1"/>
</dbReference>
<protein>
    <recommendedName>
        <fullName evidence="2">galactosylceramidase</fullName>
        <ecNumber evidence="2">3.2.1.46</ecNumber>
    </recommendedName>
    <alternativeName>
        <fullName evidence="5">Galactosylceramidase</fullName>
    </alternativeName>
</protein>
<dbReference type="Pfam" id="PF02057">
    <property type="entry name" value="Glyco_hydro_59"/>
    <property type="match status" value="1"/>
</dbReference>
<dbReference type="InterPro" id="IPR013785">
    <property type="entry name" value="Aldolase_TIM"/>
</dbReference>
<organism evidence="9">
    <name type="scientific">Streptomyces sp. R11</name>
    <dbReference type="NCBI Taxonomy" id="3238625"/>
    <lineage>
        <taxon>Bacteria</taxon>
        <taxon>Bacillati</taxon>
        <taxon>Actinomycetota</taxon>
        <taxon>Actinomycetes</taxon>
        <taxon>Kitasatosporales</taxon>
        <taxon>Streptomycetaceae</taxon>
        <taxon>Streptomyces</taxon>
    </lineage>
</organism>
<dbReference type="RefSeq" id="WP_369275699.1">
    <property type="nucleotide sequence ID" value="NZ_CP163432.1"/>
</dbReference>
<dbReference type="InterPro" id="IPR049162">
    <property type="entry name" value="GH59_C"/>
</dbReference>
<dbReference type="Gene3D" id="2.80.10.50">
    <property type="match status" value="1"/>
</dbReference>
<dbReference type="GO" id="GO:0004336">
    <property type="term" value="F:galactosylceramidase activity"/>
    <property type="evidence" value="ECO:0007669"/>
    <property type="project" value="UniProtKB-EC"/>
</dbReference>
<dbReference type="CDD" id="cd23451">
    <property type="entry name" value="beta-trefoil_Ricin_laminarinase"/>
    <property type="match status" value="1"/>
</dbReference>
<evidence type="ECO:0000259" key="8">
    <source>
        <dbReference type="SMART" id="SM00458"/>
    </source>
</evidence>
<evidence type="ECO:0000256" key="4">
    <source>
        <dbReference type="ARBA" id="ARBA00022963"/>
    </source>
</evidence>
<evidence type="ECO:0000256" key="5">
    <source>
        <dbReference type="ARBA" id="ARBA00033098"/>
    </source>
</evidence>
<feature type="compositionally biased region" description="Low complexity" evidence="6">
    <location>
        <begin position="456"/>
        <end position="467"/>
    </location>
</feature>
<evidence type="ECO:0000313" key="9">
    <source>
        <dbReference type="EMBL" id="XDQ15771.1"/>
    </source>
</evidence>
<dbReference type="EC" id="3.2.1.46" evidence="2"/>
<proteinExistence type="inferred from homology"/>
<reference evidence="9" key="1">
    <citation type="submission" date="2024-07" db="EMBL/GenBank/DDBJ databases">
        <authorList>
            <person name="Yu S.T."/>
        </authorList>
    </citation>
    <scope>NUCLEOTIDE SEQUENCE</scope>
    <source>
        <strain evidence="9">R11</strain>
    </source>
</reference>
<dbReference type="PROSITE" id="PS50231">
    <property type="entry name" value="RICIN_B_LECTIN"/>
    <property type="match status" value="1"/>
</dbReference>
<evidence type="ECO:0000256" key="6">
    <source>
        <dbReference type="SAM" id="MobiDB-lite"/>
    </source>
</evidence>
<dbReference type="SUPFAM" id="SSF49899">
    <property type="entry name" value="Concanavalin A-like lectins/glucanases"/>
    <property type="match status" value="1"/>
</dbReference>
<keyword evidence="7" id="KW-0732">Signal</keyword>
<dbReference type="InterPro" id="IPR017853">
    <property type="entry name" value="GH"/>
</dbReference>
<dbReference type="Gene3D" id="2.60.120.560">
    <property type="entry name" value="Exo-inulinase, domain 1"/>
    <property type="match status" value="1"/>
</dbReference>
<dbReference type="InterPro" id="IPR000772">
    <property type="entry name" value="Ricin_B_lectin"/>
</dbReference>
<dbReference type="EMBL" id="CP163432">
    <property type="protein sequence ID" value="XDQ15771.1"/>
    <property type="molecule type" value="Genomic_DNA"/>
</dbReference>